<dbReference type="Gene3D" id="1.10.10.10">
    <property type="entry name" value="Winged helix-like DNA-binding domain superfamily/Winged helix DNA-binding domain"/>
    <property type="match status" value="1"/>
</dbReference>
<comment type="subcellular location">
    <subcellularLocation>
        <location evidence="1">Nucleus</location>
    </subcellularLocation>
</comment>
<evidence type="ECO:0000313" key="2">
    <source>
        <dbReference type="Proteomes" id="UP000887565"/>
    </source>
</evidence>
<accession>A0A915JNZ6</accession>
<protein>
    <submittedName>
        <fullName evidence="3">Uncharacterized protein</fullName>
    </submittedName>
</protein>
<dbReference type="SUPFAM" id="SSF46689">
    <property type="entry name" value="Homeodomain-like"/>
    <property type="match status" value="1"/>
</dbReference>
<organism evidence="2 3">
    <name type="scientific">Romanomermis culicivorax</name>
    <name type="common">Nematode worm</name>
    <dbReference type="NCBI Taxonomy" id="13658"/>
    <lineage>
        <taxon>Eukaryota</taxon>
        <taxon>Metazoa</taxon>
        <taxon>Ecdysozoa</taxon>
        <taxon>Nematoda</taxon>
        <taxon>Enoplea</taxon>
        <taxon>Dorylaimia</taxon>
        <taxon>Mermithida</taxon>
        <taxon>Mermithoidea</taxon>
        <taxon>Mermithidae</taxon>
        <taxon>Romanomermis</taxon>
    </lineage>
</organism>
<proteinExistence type="predicted"/>
<dbReference type="AlphaFoldDB" id="A0A915JNZ6"/>
<evidence type="ECO:0000313" key="3">
    <source>
        <dbReference type="WBParaSite" id="nRc.2.0.1.t27666-RA"/>
    </source>
</evidence>
<keyword evidence="2" id="KW-1185">Reference proteome</keyword>
<dbReference type="Proteomes" id="UP000887565">
    <property type="component" value="Unplaced"/>
</dbReference>
<sequence>MTANIPPAIVGVLENQYAKMGRKRVAIDVKWQIIGMKHAGSSNKKVAKMLGVTPTCVAKTLERYLEGLTIEGDYKNCGRKRCKSLADDKRITMLYKQ</sequence>
<evidence type="ECO:0000256" key="1">
    <source>
        <dbReference type="ARBA" id="ARBA00004123"/>
    </source>
</evidence>
<name>A0A915JNZ6_ROMCU</name>
<dbReference type="WBParaSite" id="nRc.2.0.1.t27666-RA">
    <property type="protein sequence ID" value="nRc.2.0.1.t27666-RA"/>
    <property type="gene ID" value="nRc.2.0.1.g27666"/>
</dbReference>
<dbReference type="GO" id="GO:0005634">
    <property type="term" value="C:nucleus"/>
    <property type="evidence" value="ECO:0007669"/>
    <property type="project" value="UniProtKB-SubCell"/>
</dbReference>
<dbReference type="InterPro" id="IPR009057">
    <property type="entry name" value="Homeodomain-like_sf"/>
</dbReference>
<reference evidence="3" key="1">
    <citation type="submission" date="2022-11" db="UniProtKB">
        <authorList>
            <consortium name="WormBaseParasite"/>
        </authorList>
    </citation>
    <scope>IDENTIFICATION</scope>
</reference>
<dbReference type="Pfam" id="PF13384">
    <property type="entry name" value="HTH_23"/>
    <property type="match status" value="1"/>
</dbReference>
<dbReference type="InterPro" id="IPR036388">
    <property type="entry name" value="WH-like_DNA-bd_sf"/>
</dbReference>